<keyword evidence="2" id="KW-1185">Reference proteome</keyword>
<dbReference type="EMBL" id="QVTD01000003">
    <property type="protein sequence ID" value="RFU64759.1"/>
    <property type="molecule type" value="Genomic_DNA"/>
</dbReference>
<name>A0A372LFA8_9BACI</name>
<organism evidence="1 2">
    <name type="scientific">Peribacillus glennii</name>
    <dbReference type="NCBI Taxonomy" id="2303991"/>
    <lineage>
        <taxon>Bacteria</taxon>
        <taxon>Bacillati</taxon>
        <taxon>Bacillota</taxon>
        <taxon>Bacilli</taxon>
        <taxon>Bacillales</taxon>
        <taxon>Bacillaceae</taxon>
        <taxon>Peribacillus</taxon>
    </lineage>
</organism>
<sequence>MIRVAKRSVPPKQWKRWISTSPKPKEKGSGRIVSLQHLLWLKAISLPGISVPNLVGFTMNLGFI</sequence>
<evidence type="ECO:0000313" key="1">
    <source>
        <dbReference type="EMBL" id="RFU64759.1"/>
    </source>
</evidence>
<dbReference type="AlphaFoldDB" id="A0A372LFA8"/>
<gene>
    <name evidence="1" type="ORF">D0466_02205</name>
</gene>
<comment type="caution">
    <text evidence="1">The sequence shown here is derived from an EMBL/GenBank/DDBJ whole genome shotgun (WGS) entry which is preliminary data.</text>
</comment>
<reference evidence="1 2" key="1">
    <citation type="submission" date="2018-08" db="EMBL/GenBank/DDBJ databases">
        <title>Bacillus chawlae sp. nov., Bacillus glennii sp. nov., and Bacillus saganii sp. nov. Isolated from the Vehicle Assembly Building at Kennedy Space Center where the Viking Spacecraft were Assembled.</title>
        <authorList>
            <person name="Seuylemezian A."/>
            <person name="Vaishampayan P."/>
        </authorList>
    </citation>
    <scope>NUCLEOTIDE SEQUENCE [LARGE SCALE GENOMIC DNA]</scope>
    <source>
        <strain evidence="1 2">V44-8</strain>
    </source>
</reference>
<proteinExistence type="predicted"/>
<evidence type="ECO:0000313" key="2">
    <source>
        <dbReference type="Proteomes" id="UP000262939"/>
    </source>
</evidence>
<accession>A0A372LFA8</accession>
<protein>
    <submittedName>
        <fullName evidence="1">Uncharacterized protein</fullName>
    </submittedName>
</protein>
<dbReference type="Proteomes" id="UP000262939">
    <property type="component" value="Unassembled WGS sequence"/>
</dbReference>